<organism evidence="1">
    <name type="scientific">viral metagenome</name>
    <dbReference type="NCBI Taxonomy" id="1070528"/>
    <lineage>
        <taxon>unclassified sequences</taxon>
        <taxon>metagenomes</taxon>
        <taxon>organismal metagenomes</taxon>
    </lineage>
</organism>
<protein>
    <submittedName>
        <fullName evidence="1">Uncharacterized protein</fullName>
    </submittedName>
</protein>
<name>A0A6H2A619_9ZZZZ</name>
<accession>A0A6H2A619</accession>
<gene>
    <name evidence="1" type="ORF">TM448A07747_0007</name>
    <name evidence="2" type="ORF">TM448B07559_0007</name>
</gene>
<dbReference type="EMBL" id="MT144578">
    <property type="protein sequence ID" value="QJA55218.1"/>
    <property type="molecule type" value="Genomic_DNA"/>
</dbReference>
<evidence type="ECO:0000313" key="2">
    <source>
        <dbReference type="EMBL" id="QJI04345.1"/>
    </source>
</evidence>
<reference evidence="1" key="1">
    <citation type="submission" date="2020-03" db="EMBL/GenBank/DDBJ databases">
        <title>The deep terrestrial virosphere.</title>
        <authorList>
            <person name="Holmfeldt K."/>
            <person name="Nilsson E."/>
            <person name="Simone D."/>
            <person name="Lopez-Fernandez M."/>
            <person name="Wu X."/>
            <person name="de Brujin I."/>
            <person name="Lundin D."/>
            <person name="Andersson A."/>
            <person name="Bertilsson S."/>
            <person name="Dopson M."/>
        </authorList>
    </citation>
    <scope>NUCLEOTIDE SEQUENCE</scope>
    <source>
        <strain evidence="1">TM448A07747</strain>
        <strain evidence="2">TM448B07559</strain>
    </source>
</reference>
<evidence type="ECO:0000313" key="1">
    <source>
        <dbReference type="EMBL" id="QJA55218.1"/>
    </source>
</evidence>
<dbReference type="AlphaFoldDB" id="A0A6H2A619"/>
<sequence>MTEEIYNGGETSSVQLRLNSKGVYTWTIYLQIREGVGPTQVATQLREFDEALRSTFPNHAKKGGGRMVGFN</sequence>
<proteinExistence type="predicted"/>
<dbReference type="EMBL" id="MT145171">
    <property type="protein sequence ID" value="QJI04345.1"/>
    <property type="molecule type" value="Genomic_DNA"/>
</dbReference>